<dbReference type="GO" id="GO:0016787">
    <property type="term" value="F:hydrolase activity"/>
    <property type="evidence" value="ECO:0007669"/>
    <property type="project" value="UniProtKB-KW"/>
</dbReference>
<dbReference type="InterPro" id="IPR023365">
    <property type="entry name" value="Sortase_dom-sf"/>
</dbReference>
<evidence type="ECO:0000256" key="1">
    <source>
        <dbReference type="ARBA" id="ARBA00022801"/>
    </source>
</evidence>
<dbReference type="InterPro" id="IPR005754">
    <property type="entry name" value="Sortase"/>
</dbReference>
<dbReference type="NCBIfam" id="NF033745">
    <property type="entry name" value="class_C_sortase"/>
    <property type="match status" value="1"/>
</dbReference>
<dbReference type="Pfam" id="PF04203">
    <property type="entry name" value="Sortase"/>
    <property type="match status" value="1"/>
</dbReference>
<dbReference type="SUPFAM" id="SSF63817">
    <property type="entry name" value="Sortase"/>
    <property type="match status" value="1"/>
</dbReference>
<proteinExistence type="predicted"/>
<feature type="transmembrane region" description="Helical" evidence="3">
    <location>
        <begin position="20"/>
        <end position="42"/>
    </location>
</feature>
<dbReference type="RefSeq" id="WP_200831758.1">
    <property type="nucleotide sequence ID" value="NZ_UNRR01000027.1"/>
</dbReference>
<protein>
    <submittedName>
        <fullName evidence="4">Sortase fam: sortase</fullName>
    </submittedName>
</protein>
<dbReference type="CDD" id="cd05827">
    <property type="entry name" value="Sortase_C"/>
    <property type="match status" value="1"/>
</dbReference>
<reference evidence="5" key="1">
    <citation type="submission" date="2018-05" db="EMBL/GenBank/DDBJ databases">
        <authorList>
            <person name="Strepis N."/>
        </authorList>
    </citation>
    <scope>NUCLEOTIDE SEQUENCE [LARGE SCALE GENOMIC DNA]</scope>
</reference>
<keyword evidence="1" id="KW-0378">Hydrolase</keyword>
<keyword evidence="3" id="KW-0472">Membrane</keyword>
<feature type="active site" description="Proton donor/acceptor" evidence="2">
    <location>
        <position position="163"/>
    </location>
</feature>
<dbReference type="AlphaFoldDB" id="A0A383TH95"/>
<keyword evidence="3" id="KW-1133">Transmembrane helix</keyword>
<accession>A0A383TH95</accession>
<gene>
    <name evidence="4" type="ORF">TART1_1858</name>
</gene>
<feature type="active site" description="Acyl-thioester intermediate" evidence="2">
    <location>
        <position position="225"/>
    </location>
</feature>
<dbReference type="Proteomes" id="UP000262072">
    <property type="component" value="Unassembled WGS sequence"/>
</dbReference>
<evidence type="ECO:0000313" key="5">
    <source>
        <dbReference type="Proteomes" id="UP000262072"/>
    </source>
</evidence>
<name>A0A383TH95_9LACT</name>
<organism evidence="4 5">
    <name type="scientific">Trichococcus shcherbakoviae</name>
    <dbReference type="NCBI Taxonomy" id="2094020"/>
    <lineage>
        <taxon>Bacteria</taxon>
        <taxon>Bacillati</taxon>
        <taxon>Bacillota</taxon>
        <taxon>Bacilli</taxon>
        <taxon>Lactobacillales</taxon>
        <taxon>Carnobacteriaceae</taxon>
        <taxon>Trichococcus</taxon>
    </lineage>
</organism>
<dbReference type="NCBIfam" id="TIGR01076">
    <property type="entry name" value="sortase_fam"/>
    <property type="match status" value="1"/>
</dbReference>
<evidence type="ECO:0000256" key="3">
    <source>
        <dbReference type="SAM" id="Phobius"/>
    </source>
</evidence>
<feature type="transmembrane region" description="Helical" evidence="3">
    <location>
        <begin position="265"/>
        <end position="285"/>
    </location>
</feature>
<keyword evidence="3" id="KW-0812">Transmembrane</keyword>
<sequence>MEEKNQPAKKKKGGLWKMLIMVMVFTVGLGIFAYPIVSNYLYERAANSVNNDFDSSVAKITDTEVDERLKLAEAYNALLSGDSDSAELADPYTQEQMDAGLQEYARMLEVREQIGHVVIPKLALDVPIYAGTSEDVLQKGIGHMEGTSLPIGGNNTHAVLTGHRGLPEAELFTELDELEIGDKFYIKYIGGTLAYQVDQIKVVEPTDLSELSVVQGHDYLTLLTCTPYMVNSHRLLVRAHRIEYVEAVEENEIKENQTNFLYRNLFYATLAVLVLVLLGLLLHYLKNRKIRKQKDLPE</sequence>
<evidence type="ECO:0000256" key="2">
    <source>
        <dbReference type="PIRSR" id="PIRSR605754-1"/>
    </source>
</evidence>
<dbReference type="Gene3D" id="2.40.260.10">
    <property type="entry name" value="Sortase"/>
    <property type="match status" value="1"/>
</dbReference>
<dbReference type="EMBL" id="UNRR01000027">
    <property type="protein sequence ID" value="SYZ79034.1"/>
    <property type="molecule type" value="Genomic_DNA"/>
</dbReference>
<evidence type="ECO:0000313" key="4">
    <source>
        <dbReference type="EMBL" id="SYZ79034.1"/>
    </source>
</evidence>
<dbReference type="InterPro" id="IPR042002">
    <property type="entry name" value="Sortase_C"/>
</dbReference>